<sequence length="336" mass="38087">MSDTRSPSGFQDFWRQFRGPMRITPDLLRSSVFRSHLARLVAHLPNVSVQVTSVIASPGALRQNLDYISRRGDLALVGREGEEVAGRPEIQSRAEDWIADRFHFQERSCRLAFSLILSMPPGTPQQAVFAAAEDFARATFDDRTGWLMARHTDTAHPHVHLTVRGQADDGRFMDFGPRDLRAMRGGFAQALRARGVDADDAPRWARGIVEKPLSRGVYRLERDYALGRGPEPRYVDGDIEDALAIARGRSAADRPWEDHIRSQQQNIRDRYMVIADGLDRLGGEGDRTLAGQVRRFVAQMPPPLTRRERLAEEARVIETARTLGELKRTSERRRER</sequence>
<dbReference type="EMBL" id="CP158375">
    <property type="protein sequence ID" value="XDO98337.1"/>
    <property type="molecule type" value="Genomic_DNA"/>
</dbReference>
<dbReference type="InterPro" id="IPR005094">
    <property type="entry name" value="Endonuclease_MobA/VirD2"/>
</dbReference>
<dbReference type="Pfam" id="PF03432">
    <property type="entry name" value="Relaxase"/>
    <property type="match status" value="1"/>
</dbReference>
<accession>A0AB39KXR5</accession>
<dbReference type="RefSeq" id="WP_369062156.1">
    <property type="nucleotide sequence ID" value="NZ_CP158375.1"/>
</dbReference>
<name>A0AB39KXR5_9CAUL</name>
<organism evidence="2">
    <name type="scientific">Caulobacter sp. 73W</name>
    <dbReference type="NCBI Taxonomy" id="3161137"/>
    <lineage>
        <taxon>Bacteria</taxon>
        <taxon>Pseudomonadati</taxon>
        <taxon>Pseudomonadota</taxon>
        <taxon>Alphaproteobacteria</taxon>
        <taxon>Caulobacterales</taxon>
        <taxon>Caulobacteraceae</taxon>
        <taxon>Caulobacter</taxon>
    </lineage>
</organism>
<reference evidence="2" key="1">
    <citation type="submission" date="2024-06" db="EMBL/GenBank/DDBJ databases">
        <title>Caulobacter inopinatus, sp. nov.</title>
        <authorList>
            <person name="Donachie S.P."/>
        </authorList>
    </citation>
    <scope>NUCLEOTIDE SEQUENCE</scope>
    <source>
        <strain evidence="2">73W</strain>
    </source>
</reference>
<proteinExistence type="predicted"/>
<evidence type="ECO:0000259" key="1">
    <source>
        <dbReference type="Pfam" id="PF03432"/>
    </source>
</evidence>
<dbReference type="AlphaFoldDB" id="A0AB39KXR5"/>
<gene>
    <name evidence="2" type="ORF">ABOZ73_07960</name>
</gene>
<feature type="domain" description="MobA/VirD2-like nuclease" evidence="1">
    <location>
        <begin position="90"/>
        <end position="184"/>
    </location>
</feature>
<protein>
    <submittedName>
        <fullName evidence="2">Relaxase/mobilization nuclease domain-containing protein</fullName>
    </submittedName>
</protein>
<evidence type="ECO:0000313" key="2">
    <source>
        <dbReference type="EMBL" id="XDO98337.1"/>
    </source>
</evidence>